<keyword evidence="9" id="KW-0539">Nucleus</keyword>
<dbReference type="InterPro" id="IPR012340">
    <property type="entry name" value="NA-bd_OB-fold"/>
</dbReference>
<evidence type="ECO:0000256" key="10">
    <source>
        <dbReference type="ARBA" id="ARBA00044624"/>
    </source>
</evidence>
<dbReference type="EMBL" id="HBIN01020477">
    <property type="protein sequence ID" value="CAE0445639.1"/>
    <property type="molecule type" value="Transcribed_RNA"/>
</dbReference>
<dbReference type="GO" id="GO:0005525">
    <property type="term" value="F:GTP binding"/>
    <property type="evidence" value="ECO:0007669"/>
    <property type="project" value="UniProtKB-KW"/>
</dbReference>
<dbReference type="AlphaFoldDB" id="A0A7S3PNX6"/>
<protein>
    <recommendedName>
        <fullName evidence="2">mRNA guanylyltransferase</fullName>
        <ecNumber evidence="2">2.7.7.50</ecNumber>
    </recommendedName>
</protein>
<dbReference type="PANTHER" id="PTHR10367">
    <property type="entry name" value="MRNA-CAPPING ENZYME"/>
    <property type="match status" value="1"/>
</dbReference>
<sequence length="414" mass="47604">MEGDRMQRIKKNLEMITDADHPGKVLENSVGKGGKNVVVVHLKNTCKVLAKDQAPMARFPGSQPVSLLRYHLQTLRERSYYVCEKSDGVRYLLLIHKSKDFDTGKYAKIFLVDRQFRFTPLPGLDILFEGEEGSRLFSYINHTLLDGELIVDEIPTKDGGHRKQAMFLVFDAISIQGRFVGNLDLFDRLRVAQGCIVQKFQDLMRKLPEETQAKLPFIMTLKQMFRKEDVGFVLDRVIPELPHENDGLIFTRVDLPFKIGTCEGILKWKPKHMNSVDFEVLVKWLGKSQVDPTQEKRYCLLFSARRGTPFEYSFIYLSKEEQLMLLEKYEGKPVVIEVTLDDNTQGMKIPDGATSWDQVEYTSPPGWKFMRVREDKKLGNDINTVERVIESINSGITGEFLKDMLGPKKKNTSR</sequence>
<feature type="domain" description="mRNA capping enzyme C-terminal" evidence="12">
    <location>
        <begin position="273"/>
        <end position="401"/>
    </location>
</feature>
<accession>A0A7S3PNX6</accession>
<feature type="domain" description="mRNA capping enzyme adenylation" evidence="11">
    <location>
        <begin position="63"/>
        <end position="269"/>
    </location>
</feature>
<evidence type="ECO:0000313" key="13">
    <source>
        <dbReference type="EMBL" id="CAE0445639.1"/>
    </source>
</evidence>
<keyword evidence="4" id="KW-0808">Transferase</keyword>
<dbReference type="GO" id="GO:0005524">
    <property type="term" value="F:ATP binding"/>
    <property type="evidence" value="ECO:0007669"/>
    <property type="project" value="InterPro"/>
</dbReference>
<evidence type="ECO:0000259" key="12">
    <source>
        <dbReference type="Pfam" id="PF03919"/>
    </source>
</evidence>
<evidence type="ECO:0000256" key="2">
    <source>
        <dbReference type="ARBA" id="ARBA00012475"/>
    </source>
</evidence>
<evidence type="ECO:0000259" key="11">
    <source>
        <dbReference type="Pfam" id="PF01331"/>
    </source>
</evidence>
<reference evidence="13" key="1">
    <citation type="submission" date="2021-01" db="EMBL/GenBank/DDBJ databases">
        <authorList>
            <person name="Corre E."/>
            <person name="Pelletier E."/>
            <person name="Niang G."/>
            <person name="Scheremetjew M."/>
            <person name="Finn R."/>
            <person name="Kale V."/>
            <person name="Holt S."/>
            <person name="Cochrane G."/>
            <person name="Meng A."/>
            <person name="Brown T."/>
            <person name="Cohen L."/>
        </authorList>
    </citation>
    <scope>NUCLEOTIDE SEQUENCE</scope>
    <source>
        <strain evidence="13">GSBS06</strain>
    </source>
</reference>
<comment type="subcellular location">
    <subcellularLocation>
        <location evidence="1">Nucleus</location>
    </subcellularLocation>
</comment>
<dbReference type="EC" id="2.7.7.50" evidence="2"/>
<dbReference type="Gene3D" id="2.40.50.140">
    <property type="entry name" value="Nucleic acid-binding proteins"/>
    <property type="match status" value="1"/>
</dbReference>
<evidence type="ECO:0000256" key="8">
    <source>
        <dbReference type="ARBA" id="ARBA00023134"/>
    </source>
</evidence>
<organism evidence="13">
    <name type="scientific">Aplanochytrium stocchinoi</name>
    <dbReference type="NCBI Taxonomy" id="215587"/>
    <lineage>
        <taxon>Eukaryota</taxon>
        <taxon>Sar</taxon>
        <taxon>Stramenopiles</taxon>
        <taxon>Bigyra</taxon>
        <taxon>Labyrinthulomycetes</taxon>
        <taxon>Thraustochytrida</taxon>
        <taxon>Thraustochytriidae</taxon>
        <taxon>Aplanochytrium</taxon>
    </lineage>
</organism>
<dbReference type="SUPFAM" id="SSF56091">
    <property type="entry name" value="DNA ligase/mRNA capping enzyme, catalytic domain"/>
    <property type="match status" value="1"/>
</dbReference>
<dbReference type="SUPFAM" id="SSF50249">
    <property type="entry name" value="Nucleic acid-binding proteins"/>
    <property type="match status" value="1"/>
</dbReference>
<dbReference type="Pfam" id="PF03919">
    <property type="entry name" value="mRNA_cap_C"/>
    <property type="match status" value="1"/>
</dbReference>
<dbReference type="GO" id="GO:0004484">
    <property type="term" value="F:mRNA guanylyltransferase activity"/>
    <property type="evidence" value="ECO:0007669"/>
    <property type="project" value="UniProtKB-EC"/>
</dbReference>
<keyword evidence="6" id="KW-0547">Nucleotide-binding</keyword>
<gene>
    <name evidence="13" type="ORF">ASTO00021_LOCUS15646</name>
</gene>
<dbReference type="Gene3D" id="3.30.470.30">
    <property type="entry name" value="DNA ligase/mRNA capping enzyme"/>
    <property type="match status" value="1"/>
</dbReference>
<evidence type="ECO:0000256" key="4">
    <source>
        <dbReference type="ARBA" id="ARBA00022679"/>
    </source>
</evidence>
<comment type="catalytic activity">
    <reaction evidence="10">
        <text>a 5'-end diphospho-ribonucleoside in mRNA + GTP + H(+) = a 5'-end (5'-triphosphoguanosine)-ribonucleoside in mRNA + diphosphate</text>
        <dbReference type="Rhea" id="RHEA:67012"/>
        <dbReference type="Rhea" id="RHEA-COMP:17165"/>
        <dbReference type="Rhea" id="RHEA-COMP:17166"/>
        <dbReference type="ChEBI" id="CHEBI:15378"/>
        <dbReference type="ChEBI" id="CHEBI:33019"/>
        <dbReference type="ChEBI" id="CHEBI:37565"/>
        <dbReference type="ChEBI" id="CHEBI:167616"/>
        <dbReference type="ChEBI" id="CHEBI:167617"/>
        <dbReference type="EC" id="2.7.7.50"/>
    </reaction>
    <physiologicalReaction direction="left-to-right" evidence="10">
        <dbReference type="Rhea" id="RHEA:67013"/>
    </physiologicalReaction>
</comment>
<dbReference type="GO" id="GO:0005634">
    <property type="term" value="C:nucleus"/>
    <property type="evidence" value="ECO:0007669"/>
    <property type="project" value="UniProtKB-SubCell"/>
</dbReference>
<evidence type="ECO:0000256" key="3">
    <source>
        <dbReference type="ARBA" id="ARBA00022664"/>
    </source>
</evidence>
<dbReference type="GO" id="GO:0006370">
    <property type="term" value="P:7-methylguanosine mRNA capping"/>
    <property type="evidence" value="ECO:0007669"/>
    <property type="project" value="UniProtKB-KW"/>
</dbReference>
<evidence type="ECO:0000256" key="9">
    <source>
        <dbReference type="ARBA" id="ARBA00023242"/>
    </source>
</evidence>
<dbReference type="InterPro" id="IPR051029">
    <property type="entry name" value="mRNA_Capping_Enz/RNA_Phosphat"/>
</dbReference>
<keyword evidence="8" id="KW-0342">GTP-binding</keyword>
<evidence type="ECO:0000256" key="6">
    <source>
        <dbReference type="ARBA" id="ARBA00022741"/>
    </source>
</evidence>
<dbReference type="InterPro" id="IPR013846">
    <property type="entry name" value="mRNA_cap_enzyme_C"/>
</dbReference>
<dbReference type="CDD" id="cd07895">
    <property type="entry name" value="Adenylation_mRNA_capping"/>
    <property type="match status" value="1"/>
</dbReference>
<keyword evidence="7" id="KW-0506">mRNA capping</keyword>
<dbReference type="PANTHER" id="PTHR10367:SF17">
    <property type="entry name" value="MRNA-CAPPING ENZYME"/>
    <property type="match status" value="1"/>
</dbReference>
<dbReference type="InterPro" id="IPR001339">
    <property type="entry name" value="mRNA_cap_enzyme_adenylation"/>
</dbReference>
<evidence type="ECO:0000256" key="5">
    <source>
        <dbReference type="ARBA" id="ARBA00022695"/>
    </source>
</evidence>
<dbReference type="Pfam" id="PF01331">
    <property type="entry name" value="mRNA_cap_enzyme"/>
    <property type="match status" value="1"/>
</dbReference>
<name>A0A7S3PNX6_9STRA</name>
<keyword evidence="5" id="KW-0548">Nucleotidyltransferase</keyword>
<keyword evidence="3" id="KW-0507">mRNA processing</keyword>
<evidence type="ECO:0000256" key="1">
    <source>
        <dbReference type="ARBA" id="ARBA00004123"/>
    </source>
</evidence>
<evidence type="ECO:0000256" key="7">
    <source>
        <dbReference type="ARBA" id="ARBA00023042"/>
    </source>
</evidence>
<proteinExistence type="predicted"/>